<dbReference type="EMBL" id="GGEC01070224">
    <property type="protein sequence ID" value="MBX50708.1"/>
    <property type="molecule type" value="Transcribed_RNA"/>
</dbReference>
<accession>A0A2P2P7I1</accession>
<organism evidence="1">
    <name type="scientific">Rhizophora mucronata</name>
    <name type="common">Asiatic mangrove</name>
    <dbReference type="NCBI Taxonomy" id="61149"/>
    <lineage>
        <taxon>Eukaryota</taxon>
        <taxon>Viridiplantae</taxon>
        <taxon>Streptophyta</taxon>
        <taxon>Embryophyta</taxon>
        <taxon>Tracheophyta</taxon>
        <taxon>Spermatophyta</taxon>
        <taxon>Magnoliopsida</taxon>
        <taxon>eudicotyledons</taxon>
        <taxon>Gunneridae</taxon>
        <taxon>Pentapetalae</taxon>
        <taxon>rosids</taxon>
        <taxon>fabids</taxon>
        <taxon>Malpighiales</taxon>
        <taxon>Rhizophoraceae</taxon>
        <taxon>Rhizophora</taxon>
    </lineage>
</organism>
<protein>
    <submittedName>
        <fullName evidence="1">Uncharacterized protein</fullName>
    </submittedName>
</protein>
<sequence>MYAYLSLSLQISCFHTLTCKNQVVLNN</sequence>
<name>A0A2P2P7I1_RHIMU</name>
<reference evidence="1" key="1">
    <citation type="submission" date="2018-02" db="EMBL/GenBank/DDBJ databases">
        <title>Rhizophora mucronata_Transcriptome.</title>
        <authorList>
            <person name="Meera S.P."/>
            <person name="Sreeshan A."/>
            <person name="Augustine A."/>
        </authorList>
    </citation>
    <scope>NUCLEOTIDE SEQUENCE</scope>
    <source>
        <tissue evidence="1">Leaf</tissue>
    </source>
</reference>
<evidence type="ECO:0000313" key="1">
    <source>
        <dbReference type="EMBL" id="MBX50708.1"/>
    </source>
</evidence>
<proteinExistence type="predicted"/>
<dbReference type="AlphaFoldDB" id="A0A2P2P7I1"/>